<protein>
    <recommendedName>
        <fullName evidence="3">DUF559 domain-containing protein</fullName>
    </recommendedName>
</protein>
<dbReference type="Proteomes" id="UP000294853">
    <property type="component" value="Chromosome"/>
</dbReference>
<dbReference type="RefSeq" id="WP_135266513.1">
    <property type="nucleotide sequence ID" value="NZ_CP038436.1"/>
</dbReference>
<evidence type="ECO:0008006" key="3">
    <source>
        <dbReference type="Google" id="ProtNLM"/>
    </source>
</evidence>
<evidence type="ECO:0000313" key="1">
    <source>
        <dbReference type="EMBL" id="QBX54540.1"/>
    </source>
</evidence>
<gene>
    <name evidence="1" type="ORF">EXE58_03010</name>
</gene>
<keyword evidence="2" id="KW-1185">Reference proteome</keyword>
<dbReference type="AlphaFoldDB" id="A0A4P7ID17"/>
<organism evidence="1 2">
    <name type="scientific">Nocardioides seonyuensis</name>
    <dbReference type="NCBI Taxonomy" id="2518371"/>
    <lineage>
        <taxon>Bacteria</taxon>
        <taxon>Bacillati</taxon>
        <taxon>Actinomycetota</taxon>
        <taxon>Actinomycetes</taxon>
        <taxon>Propionibacteriales</taxon>
        <taxon>Nocardioidaceae</taxon>
        <taxon>Nocardioides</taxon>
    </lineage>
</organism>
<dbReference type="OrthoDB" id="3209715at2"/>
<dbReference type="EMBL" id="CP038436">
    <property type="protein sequence ID" value="QBX54540.1"/>
    <property type="molecule type" value="Genomic_DNA"/>
</dbReference>
<evidence type="ECO:0000313" key="2">
    <source>
        <dbReference type="Proteomes" id="UP000294853"/>
    </source>
</evidence>
<proteinExistence type="predicted"/>
<accession>A0A4P7ID17</accession>
<dbReference type="KEGG" id="nsn:EXE58_03010"/>
<sequence length="338" mass="37245">MEITRSTAARRRGHHLTAHELGEKQAGVVTRAQLSRAGLSPAAIAANITANRWRPLGVHSIVLHCGPLDERAKHWSAVLEAGPRAYVDGASSLVLGGLKHFDATPLRVTVPRGARVRHRGASVDIRQTRRWNEDDIDREDVPRSRTPVAAVRAALWARSDRQADLVLTMTVQQKLATPGEIAAALLAVRRDRRRTRIDSLLLDLAGGVGSLGELDVLRGCRERGLPEPDLQALRRTSARTYYLDFRWSWFRVCLEVDGIQHGWVQNAIADALRHNTIALEGDIVLRLPVLGLKACPDDFFAQVEQALVSRGWRAPTSYGVGTSYASRPMGPPAYDVRG</sequence>
<name>A0A4P7ID17_9ACTN</name>
<reference evidence="1 2" key="1">
    <citation type="submission" date="2019-03" db="EMBL/GenBank/DDBJ databases">
        <title>Three New Species of Nocardioides, Nocardioides euryhalodurans sp. nov., Nocardioides seonyuensis sp. nov. and Nocardioides eburneoflavus sp. nov. Iolated from Soil.</title>
        <authorList>
            <person name="Roh S.G."/>
            <person name="Lee C."/>
            <person name="Kim M.-K."/>
            <person name="Kim S.B."/>
        </authorList>
    </citation>
    <scope>NUCLEOTIDE SEQUENCE [LARGE SCALE GENOMIC DNA]</scope>
    <source>
        <strain evidence="1 2">MMS17-SY207-3</strain>
    </source>
</reference>